<evidence type="ECO:0000313" key="3">
    <source>
        <dbReference type="Proteomes" id="UP000285190"/>
    </source>
</evidence>
<dbReference type="Proteomes" id="UP000285190">
    <property type="component" value="Unassembled WGS sequence"/>
</dbReference>
<dbReference type="PANTHER" id="PTHR37946:SF1">
    <property type="entry name" value="SLL1969 PROTEIN"/>
    <property type="match status" value="1"/>
</dbReference>
<keyword evidence="3" id="KW-1185">Reference proteome</keyword>
<keyword evidence="2" id="KW-0378">Hydrolase</keyword>
<gene>
    <name evidence="2" type="ORF">D3870_20290</name>
</gene>
<evidence type="ECO:0000256" key="1">
    <source>
        <dbReference type="SAM" id="SignalP"/>
    </source>
</evidence>
<reference evidence="2 3" key="1">
    <citation type="submission" date="2018-09" db="EMBL/GenBank/DDBJ databases">
        <authorList>
            <person name="Zhu H."/>
        </authorList>
    </citation>
    <scope>NUCLEOTIDE SEQUENCE [LARGE SCALE GENOMIC DNA]</scope>
    <source>
        <strain evidence="2 3">K2R10-39</strain>
    </source>
</reference>
<keyword evidence="1" id="KW-0732">Signal</keyword>
<name>A0A418WWX7_9BURK</name>
<feature type="signal peptide" evidence="1">
    <location>
        <begin position="1"/>
        <end position="20"/>
    </location>
</feature>
<dbReference type="InterPro" id="IPR029058">
    <property type="entry name" value="AB_hydrolase_fold"/>
</dbReference>
<dbReference type="EMBL" id="QYUN01000003">
    <property type="protein sequence ID" value="RJF97051.1"/>
    <property type="molecule type" value="Genomic_DNA"/>
</dbReference>
<protein>
    <submittedName>
        <fullName evidence="2">Alpha/beta hydrolase</fullName>
    </submittedName>
</protein>
<sequence>MSAMIALLTLLVACATPISAEPERDRFAAGNLLAPDVALRIPGLGPCTDNPDRTLHLNSQQPVTVFVHGWLGTSGGFRGLAQVFALHGQQTACFSYNDRDSLVISAGQLAAALGSLAANMSDKHVTVIGHSQGALIARKSLVADLPAPIRNTDIALRLVTVSGPFSGIHAAQQCTEPAVRVLTLGLVVPICILISGDKWFEIVPDSDFIRHPGPLIAQVRDYLKIDTDERGACRMALKGECVKHDYVFSLDEQSNVGIEQARNTRVVAIKAGHVEIIGDADTAPLKLVALLQQNGVLEATAPERKMALQALLRGLYGVPSETAVLTIPGVSSITQ</sequence>
<dbReference type="GO" id="GO:0016787">
    <property type="term" value="F:hydrolase activity"/>
    <property type="evidence" value="ECO:0007669"/>
    <property type="project" value="UniProtKB-KW"/>
</dbReference>
<proteinExistence type="predicted"/>
<dbReference type="SUPFAM" id="SSF53474">
    <property type="entry name" value="alpha/beta-Hydrolases"/>
    <property type="match status" value="1"/>
</dbReference>
<evidence type="ECO:0000313" key="2">
    <source>
        <dbReference type="EMBL" id="RJF97051.1"/>
    </source>
</evidence>
<dbReference type="OrthoDB" id="556502at2"/>
<accession>A0A418WWX7</accession>
<dbReference type="AlphaFoldDB" id="A0A418WWX7"/>
<comment type="caution">
    <text evidence="2">The sequence shown here is derived from an EMBL/GenBank/DDBJ whole genome shotgun (WGS) entry which is preliminary data.</text>
</comment>
<feature type="chain" id="PRO_5019079644" evidence="1">
    <location>
        <begin position="21"/>
        <end position="335"/>
    </location>
</feature>
<dbReference type="Gene3D" id="3.40.50.1820">
    <property type="entry name" value="alpha/beta hydrolase"/>
    <property type="match status" value="1"/>
</dbReference>
<organism evidence="2 3">
    <name type="scientific">Noviherbaspirillum cavernae</name>
    <dbReference type="NCBI Taxonomy" id="2320862"/>
    <lineage>
        <taxon>Bacteria</taxon>
        <taxon>Pseudomonadati</taxon>
        <taxon>Pseudomonadota</taxon>
        <taxon>Betaproteobacteria</taxon>
        <taxon>Burkholderiales</taxon>
        <taxon>Oxalobacteraceae</taxon>
        <taxon>Noviherbaspirillum</taxon>
    </lineage>
</organism>
<dbReference type="PANTHER" id="PTHR37946">
    <property type="entry name" value="SLL1969 PROTEIN"/>
    <property type="match status" value="1"/>
</dbReference>